<evidence type="ECO:0000313" key="2">
    <source>
        <dbReference type="Proteomes" id="UP000636800"/>
    </source>
</evidence>
<dbReference type="Proteomes" id="UP000636800">
    <property type="component" value="Chromosome 1"/>
</dbReference>
<comment type="caution">
    <text evidence="1">The sequence shown here is derived from an EMBL/GenBank/DDBJ whole genome shotgun (WGS) entry which is preliminary data.</text>
</comment>
<proteinExistence type="predicted"/>
<keyword evidence="2" id="KW-1185">Reference proteome</keyword>
<accession>A0A835RS55</accession>
<dbReference type="OrthoDB" id="417112at2759"/>
<evidence type="ECO:0000313" key="1">
    <source>
        <dbReference type="EMBL" id="KAG0495763.1"/>
    </source>
</evidence>
<dbReference type="AlphaFoldDB" id="A0A835RS55"/>
<organism evidence="1 2">
    <name type="scientific">Vanilla planifolia</name>
    <name type="common">Vanilla</name>
    <dbReference type="NCBI Taxonomy" id="51239"/>
    <lineage>
        <taxon>Eukaryota</taxon>
        <taxon>Viridiplantae</taxon>
        <taxon>Streptophyta</taxon>
        <taxon>Embryophyta</taxon>
        <taxon>Tracheophyta</taxon>
        <taxon>Spermatophyta</taxon>
        <taxon>Magnoliopsida</taxon>
        <taxon>Liliopsida</taxon>
        <taxon>Asparagales</taxon>
        <taxon>Orchidaceae</taxon>
        <taxon>Vanilloideae</taxon>
        <taxon>Vanilleae</taxon>
        <taxon>Vanilla</taxon>
    </lineage>
</organism>
<gene>
    <name evidence="1" type="ORF">HPP92_000454</name>
</gene>
<reference evidence="1 2" key="1">
    <citation type="journal article" date="2020" name="Nat. Food">
        <title>A phased Vanilla planifolia genome enables genetic improvement of flavour and production.</title>
        <authorList>
            <person name="Hasing T."/>
            <person name="Tang H."/>
            <person name="Brym M."/>
            <person name="Khazi F."/>
            <person name="Huang T."/>
            <person name="Chambers A.H."/>
        </authorList>
    </citation>
    <scope>NUCLEOTIDE SEQUENCE [LARGE SCALE GENOMIC DNA]</scope>
    <source>
        <tissue evidence="1">Leaf</tissue>
    </source>
</reference>
<sequence>MTASHPTKMGPKLCRTFYLSLGAVVKIPSGVEFPGPVDQSENPEDHEETITGGVLGSFYHQMIWDKLAV</sequence>
<dbReference type="EMBL" id="JADCNL010000001">
    <property type="protein sequence ID" value="KAG0495763.1"/>
    <property type="molecule type" value="Genomic_DNA"/>
</dbReference>
<name>A0A835RS55_VANPL</name>
<protein>
    <submittedName>
        <fullName evidence="1">Uncharacterized protein</fullName>
    </submittedName>
</protein>